<evidence type="ECO:0000256" key="3">
    <source>
        <dbReference type="ARBA" id="ARBA00022692"/>
    </source>
</evidence>
<evidence type="ECO:0000256" key="4">
    <source>
        <dbReference type="ARBA" id="ARBA00022989"/>
    </source>
</evidence>
<dbReference type="GO" id="GO:0016020">
    <property type="term" value="C:membrane"/>
    <property type="evidence" value="ECO:0007669"/>
    <property type="project" value="InterPro"/>
</dbReference>
<dbReference type="SMART" id="SM01077">
    <property type="entry name" value="Cg6151-P"/>
    <property type="match status" value="1"/>
</dbReference>
<evidence type="ECO:0000256" key="1">
    <source>
        <dbReference type="ARBA" id="ARBA00004127"/>
    </source>
</evidence>
<keyword evidence="3 6" id="KW-0812">Transmembrane</keyword>
<keyword evidence="4 6" id="KW-1133">Transmembrane helix</keyword>
<dbReference type="GO" id="GO:0012505">
    <property type="term" value="C:endomembrane system"/>
    <property type="evidence" value="ECO:0007669"/>
    <property type="project" value="UniProtKB-SubCell"/>
</dbReference>
<proteinExistence type="inferred from homology"/>
<keyword evidence="5 6" id="KW-0472">Membrane</keyword>
<dbReference type="PANTHER" id="PTHR13314">
    <property type="entry name" value="CALCIUM CHANNEL FLOWER HOMOLOG"/>
    <property type="match status" value="1"/>
</dbReference>
<keyword evidence="8" id="KW-1185">Reference proteome</keyword>
<evidence type="ECO:0000256" key="6">
    <source>
        <dbReference type="SAM" id="Phobius"/>
    </source>
</evidence>
<organism evidence="7 8">
    <name type="scientific">Neocallimastix californiae</name>
    <dbReference type="NCBI Taxonomy" id="1754190"/>
    <lineage>
        <taxon>Eukaryota</taxon>
        <taxon>Fungi</taxon>
        <taxon>Fungi incertae sedis</taxon>
        <taxon>Chytridiomycota</taxon>
        <taxon>Chytridiomycota incertae sedis</taxon>
        <taxon>Neocallimastigomycetes</taxon>
        <taxon>Neocallimastigales</taxon>
        <taxon>Neocallimastigaceae</taxon>
        <taxon>Neocallimastix</taxon>
    </lineage>
</organism>
<sequence>MKFDFVKELTSGQCSIYVMIIFAPGAILGGILEIIFLQAAEMLQGIFNLVFGVVIVLLEIPIFLKCVPSNPKFDEYIKFFEKNSMRAVLYIVLAVVNWIFEFNGSFTAFIVPTITLTCSALAYGIATFKNEERVTSSLTGTSNFIDLATQV</sequence>
<accession>A0A1Y2EQY4</accession>
<feature type="transmembrane region" description="Helical" evidence="6">
    <location>
        <begin position="106"/>
        <end position="126"/>
    </location>
</feature>
<dbReference type="PANTHER" id="PTHR13314:SF2">
    <property type="entry name" value="CALCIUM CHANNEL FLOWER HOMOLOG"/>
    <property type="match status" value="1"/>
</dbReference>
<dbReference type="OrthoDB" id="5591789at2759"/>
<feature type="transmembrane region" description="Helical" evidence="6">
    <location>
        <begin position="46"/>
        <end position="64"/>
    </location>
</feature>
<dbReference type="InterPro" id="IPR019365">
    <property type="entry name" value="TVP18/Ca-channel_flower"/>
</dbReference>
<feature type="transmembrane region" description="Helical" evidence="6">
    <location>
        <begin position="84"/>
        <end position="100"/>
    </location>
</feature>
<evidence type="ECO:0008006" key="9">
    <source>
        <dbReference type="Google" id="ProtNLM"/>
    </source>
</evidence>
<dbReference type="STRING" id="1754190.A0A1Y2EQY4"/>
<name>A0A1Y2EQY4_9FUNG</name>
<dbReference type="EMBL" id="MCOG01000031">
    <property type="protein sequence ID" value="ORY73991.1"/>
    <property type="molecule type" value="Genomic_DNA"/>
</dbReference>
<comment type="similarity">
    <text evidence="2">Belongs to the TVP18 family.</text>
</comment>
<evidence type="ECO:0000256" key="5">
    <source>
        <dbReference type="ARBA" id="ARBA00023136"/>
    </source>
</evidence>
<gene>
    <name evidence="7" type="ORF">LY90DRAFT_502847</name>
</gene>
<evidence type="ECO:0000256" key="2">
    <source>
        <dbReference type="ARBA" id="ARBA00005738"/>
    </source>
</evidence>
<evidence type="ECO:0000313" key="7">
    <source>
        <dbReference type="EMBL" id="ORY73991.1"/>
    </source>
</evidence>
<dbReference type="GO" id="GO:0016192">
    <property type="term" value="P:vesicle-mediated transport"/>
    <property type="evidence" value="ECO:0007669"/>
    <property type="project" value="TreeGrafter"/>
</dbReference>
<dbReference type="Proteomes" id="UP000193920">
    <property type="component" value="Unassembled WGS sequence"/>
</dbReference>
<dbReference type="AlphaFoldDB" id="A0A1Y2EQY4"/>
<comment type="caution">
    <text evidence="7">The sequence shown here is derived from an EMBL/GenBank/DDBJ whole genome shotgun (WGS) entry which is preliminary data.</text>
</comment>
<reference evidence="7 8" key="1">
    <citation type="submission" date="2016-08" db="EMBL/GenBank/DDBJ databases">
        <title>A Parts List for Fungal Cellulosomes Revealed by Comparative Genomics.</title>
        <authorList>
            <consortium name="DOE Joint Genome Institute"/>
            <person name="Haitjema C.H."/>
            <person name="Gilmore S.P."/>
            <person name="Henske J.K."/>
            <person name="Solomon K.V."/>
            <person name="De Groot R."/>
            <person name="Kuo A."/>
            <person name="Mondo S.J."/>
            <person name="Salamov A.A."/>
            <person name="Labutti K."/>
            <person name="Zhao Z."/>
            <person name="Chiniquy J."/>
            <person name="Barry K."/>
            <person name="Brewer H.M."/>
            <person name="Purvine S.O."/>
            <person name="Wright A.T."/>
            <person name="Boxma B."/>
            <person name="Van Alen T."/>
            <person name="Hackstein J.H."/>
            <person name="Baker S.E."/>
            <person name="Grigoriev I.V."/>
            <person name="O'Malley M.A."/>
        </authorList>
    </citation>
    <scope>NUCLEOTIDE SEQUENCE [LARGE SCALE GENOMIC DNA]</scope>
    <source>
        <strain evidence="7 8">G1</strain>
    </source>
</reference>
<feature type="transmembrane region" description="Helical" evidence="6">
    <location>
        <begin position="16"/>
        <end position="40"/>
    </location>
</feature>
<dbReference type="Pfam" id="PF10233">
    <property type="entry name" value="Cg6151-P"/>
    <property type="match status" value="1"/>
</dbReference>
<comment type="subcellular location">
    <subcellularLocation>
        <location evidence="1">Endomembrane system</location>
        <topology evidence="1">Multi-pass membrane protein</topology>
    </subcellularLocation>
</comment>
<evidence type="ECO:0000313" key="8">
    <source>
        <dbReference type="Proteomes" id="UP000193920"/>
    </source>
</evidence>
<protein>
    <recommendedName>
        <fullName evidence="9">Golgi apparatus membrane protein TVP18</fullName>
    </recommendedName>
</protein>